<comment type="caution">
    <text evidence="1">The sequence shown here is derived from an EMBL/GenBank/DDBJ whole genome shotgun (WGS) entry which is preliminary data.</text>
</comment>
<dbReference type="Proteomes" id="UP000054010">
    <property type="component" value="Unassembled WGS sequence"/>
</dbReference>
<dbReference type="STRING" id="765420.OSCT_2126"/>
<name>E1IFM5_9CHLR</name>
<reference evidence="1 2" key="1">
    <citation type="journal article" date="2011" name="J. Bacteriol.">
        <title>Draft genome sequence of the anoxygenic filamentous phototrophic bacterium Oscillochloris trichoides subsp. DG-6.</title>
        <authorList>
            <person name="Kuznetsov B.B."/>
            <person name="Ivanovsky R.N."/>
            <person name="Keppen O.I."/>
            <person name="Sukhacheva M.V."/>
            <person name="Bumazhkin B.K."/>
            <person name="Patutina E.O."/>
            <person name="Beletsky A.V."/>
            <person name="Mardanov A.V."/>
            <person name="Baslerov R.V."/>
            <person name="Panteleeva A.N."/>
            <person name="Kolganova T.V."/>
            <person name="Ravin N.V."/>
            <person name="Skryabin K.G."/>
        </authorList>
    </citation>
    <scope>NUCLEOTIDE SEQUENCE [LARGE SCALE GENOMIC DNA]</scope>
    <source>
        <strain evidence="1 2">DG-6</strain>
    </source>
</reference>
<evidence type="ECO:0008006" key="3">
    <source>
        <dbReference type="Google" id="ProtNLM"/>
    </source>
</evidence>
<proteinExistence type="predicted"/>
<evidence type="ECO:0000313" key="2">
    <source>
        <dbReference type="Proteomes" id="UP000054010"/>
    </source>
</evidence>
<accession>E1IFM5</accession>
<gene>
    <name evidence="1" type="ORF">OSCT_2126</name>
</gene>
<sequence>MKKIDRFLLAIIVGVVLLVIVALALALTRQPQGYMDETTPGSIAYNYIYALKQHDYERAYGYLAPNLKGYPPSLDDFVADINLNRWQFEDTERSSMTIEDERINGDRAVITLTETRFYNNGLFGNRPYSQSFELTLRQSEATWKLITGESYWVHCWNDGRPCK</sequence>
<dbReference type="HOGENOM" id="CLU_1624186_0_0_0"/>
<dbReference type="EMBL" id="ADVR01000092">
    <property type="protein sequence ID" value="EFO80041.1"/>
    <property type="molecule type" value="Genomic_DNA"/>
</dbReference>
<dbReference type="AlphaFoldDB" id="E1IFM5"/>
<protein>
    <recommendedName>
        <fullName evidence="3">DUF4878 domain-containing protein</fullName>
    </recommendedName>
</protein>
<organism evidence="1 2">
    <name type="scientific">Oscillochloris trichoides DG-6</name>
    <dbReference type="NCBI Taxonomy" id="765420"/>
    <lineage>
        <taxon>Bacteria</taxon>
        <taxon>Bacillati</taxon>
        <taxon>Chloroflexota</taxon>
        <taxon>Chloroflexia</taxon>
        <taxon>Chloroflexales</taxon>
        <taxon>Chloroflexineae</taxon>
        <taxon>Oscillochloridaceae</taxon>
        <taxon>Oscillochloris</taxon>
    </lineage>
</organism>
<dbReference type="eggNOG" id="ENOG5030TSN">
    <property type="taxonomic scope" value="Bacteria"/>
</dbReference>
<evidence type="ECO:0000313" key="1">
    <source>
        <dbReference type="EMBL" id="EFO80041.1"/>
    </source>
</evidence>
<keyword evidence="2" id="KW-1185">Reference proteome</keyword>